<dbReference type="NCBIfam" id="TIGR02265">
    <property type="entry name" value="Mxa_TIGR02265"/>
    <property type="match status" value="1"/>
</dbReference>
<comment type="caution">
    <text evidence="1">The sequence shown here is derived from an EMBL/GenBank/DDBJ whole genome shotgun (WGS) entry which is preliminary data.</text>
</comment>
<sequence>MSGGDLSEPVVFGPALEGLKKALGERFTPELREVLKREGINLDQVQVAYGLDTWLKAIRFIADAMGAEVPPTERYRHLGRTFIHGFVETPIGFAALTAGKVFGVKRTLMRMGRNFKTAGNYIDSEVADLGPQEMSIRTFVPDRFLPKMSQQSQLFVEYRQGVLQAVLDVLNVKGEVEIVRADLQRHDFTYRISWRS</sequence>
<dbReference type="Pfam" id="PF09536">
    <property type="entry name" value="DUF2378"/>
    <property type="match status" value="1"/>
</dbReference>
<dbReference type="AlphaFoldDB" id="A0A2W5TJ66"/>
<protein>
    <recommendedName>
        <fullName evidence="3">TIGR02265 family protein</fullName>
    </recommendedName>
</protein>
<organism evidence="1 2">
    <name type="scientific">Archangium gephyra</name>
    <dbReference type="NCBI Taxonomy" id="48"/>
    <lineage>
        <taxon>Bacteria</taxon>
        <taxon>Pseudomonadati</taxon>
        <taxon>Myxococcota</taxon>
        <taxon>Myxococcia</taxon>
        <taxon>Myxococcales</taxon>
        <taxon>Cystobacterineae</taxon>
        <taxon>Archangiaceae</taxon>
        <taxon>Archangium</taxon>
    </lineage>
</organism>
<reference evidence="1 2" key="1">
    <citation type="submission" date="2017-08" db="EMBL/GenBank/DDBJ databases">
        <title>Infants hospitalized years apart are colonized by the same room-sourced microbial strains.</title>
        <authorList>
            <person name="Brooks B."/>
            <person name="Olm M.R."/>
            <person name="Firek B.A."/>
            <person name="Baker R."/>
            <person name="Thomas B.C."/>
            <person name="Morowitz M.J."/>
            <person name="Banfield J.F."/>
        </authorList>
    </citation>
    <scope>NUCLEOTIDE SEQUENCE [LARGE SCALE GENOMIC DNA]</scope>
    <source>
        <strain evidence="1">S2_003_000_R2_14</strain>
    </source>
</reference>
<evidence type="ECO:0000313" key="2">
    <source>
        <dbReference type="Proteomes" id="UP000249061"/>
    </source>
</evidence>
<dbReference type="EMBL" id="QFQP01000011">
    <property type="protein sequence ID" value="PZR12766.1"/>
    <property type="molecule type" value="Genomic_DNA"/>
</dbReference>
<gene>
    <name evidence="1" type="ORF">DI536_14450</name>
</gene>
<evidence type="ECO:0008006" key="3">
    <source>
        <dbReference type="Google" id="ProtNLM"/>
    </source>
</evidence>
<name>A0A2W5TJ66_9BACT</name>
<dbReference type="InterPro" id="IPR011751">
    <property type="entry name" value="Mxa_paralog_2265"/>
</dbReference>
<dbReference type="Proteomes" id="UP000249061">
    <property type="component" value="Unassembled WGS sequence"/>
</dbReference>
<accession>A0A2W5TJ66</accession>
<evidence type="ECO:0000313" key="1">
    <source>
        <dbReference type="EMBL" id="PZR12766.1"/>
    </source>
</evidence>
<proteinExistence type="predicted"/>